<feature type="transmembrane region" description="Helical" evidence="1">
    <location>
        <begin position="61"/>
        <end position="83"/>
    </location>
</feature>
<evidence type="ECO:0000313" key="4">
    <source>
        <dbReference type="Proteomes" id="UP000247790"/>
    </source>
</evidence>
<keyword evidence="1" id="KW-0472">Membrane</keyword>
<reference evidence="2 4" key="1">
    <citation type="submission" date="2018-06" db="EMBL/GenBank/DDBJ databases">
        <title>Genomic Encyclopedia of Type Strains, Phase III (KMG-III): the genomes of soil and plant-associated and newly described type strains.</title>
        <authorList>
            <person name="Whitman W."/>
        </authorList>
    </citation>
    <scope>NUCLEOTIDE SEQUENCE [LARGE SCALE GENOMIC DNA]</scope>
    <source>
        <strain evidence="2 4">CECT 7022</strain>
    </source>
</reference>
<evidence type="ECO:0000313" key="5">
    <source>
        <dbReference type="Proteomes" id="UP000509327"/>
    </source>
</evidence>
<dbReference type="RefSeq" id="WP_110897524.1">
    <property type="nucleotide sequence ID" value="NZ_CP054614.1"/>
</dbReference>
<dbReference type="PANTHER" id="PTHR39164:SF1">
    <property type="entry name" value="PROTEIN CCDC"/>
    <property type="match status" value="1"/>
</dbReference>
<evidence type="ECO:0000256" key="1">
    <source>
        <dbReference type="SAM" id="Phobius"/>
    </source>
</evidence>
<protein>
    <submittedName>
        <fullName evidence="3">DUF1453 family protein</fullName>
    </submittedName>
    <submittedName>
        <fullName evidence="2">Membrane protein CcdC involved in cytochrome C biogenesis</fullName>
    </submittedName>
</protein>
<name>A0A2V4W0U4_PAEBA</name>
<organism evidence="2 4">
    <name type="scientific">Paenibacillus barcinonensis</name>
    <dbReference type="NCBI Taxonomy" id="198119"/>
    <lineage>
        <taxon>Bacteria</taxon>
        <taxon>Bacillati</taxon>
        <taxon>Bacillota</taxon>
        <taxon>Bacilli</taxon>
        <taxon>Bacillales</taxon>
        <taxon>Paenibacillaceae</taxon>
        <taxon>Paenibacillus</taxon>
    </lineage>
</organism>
<keyword evidence="5" id="KW-1185">Reference proteome</keyword>
<keyword evidence="1" id="KW-1133">Transmembrane helix</keyword>
<feature type="transmembrane region" description="Helical" evidence="1">
    <location>
        <begin position="6"/>
        <end position="23"/>
    </location>
</feature>
<dbReference type="Proteomes" id="UP000247790">
    <property type="component" value="Unassembled WGS sequence"/>
</dbReference>
<proteinExistence type="predicted"/>
<feature type="transmembrane region" description="Helical" evidence="1">
    <location>
        <begin position="35"/>
        <end position="55"/>
    </location>
</feature>
<keyword evidence="1" id="KW-0812">Transmembrane</keyword>
<dbReference type="Proteomes" id="UP000509327">
    <property type="component" value="Chromosome"/>
</dbReference>
<dbReference type="PANTHER" id="PTHR39164">
    <property type="entry name" value="PROTEIN CCDC"/>
    <property type="match status" value="1"/>
</dbReference>
<sequence length="165" mass="18627">MNVISLSISLLIVLLILRGVIQGSQKPLHESGRKLLIPILYIATCLFELFDPALVLTSGRVLSSITIGAVLSIPLILVTSFERRSDGYMYYEKNLSLYLLIIVIFFIRYLDLLFITDIDAKTMGFLNNLIALSYIGIWRVASFMKFQHAKSQPLSVRIDLLSKTD</sequence>
<dbReference type="InterPro" id="IPR058247">
    <property type="entry name" value="DUF1453"/>
</dbReference>
<reference evidence="3 5" key="2">
    <citation type="submission" date="2020-06" db="EMBL/GenBank/DDBJ databases">
        <title>Complete genome of Paenibacillus barcinonensis KACC11450.</title>
        <authorList>
            <person name="Kim M."/>
            <person name="Park Y.-J."/>
            <person name="Shin J.-H."/>
        </authorList>
    </citation>
    <scope>NUCLEOTIDE SEQUENCE [LARGE SCALE GENOMIC DNA]</scope>
    <source>
        <strain evidence="3 5">KACC11450</strain>
    </source>
</reference>
<gene>
    <name evidence="2" type="ORF">DFQ00_11040</name>
    <name evidence="3" type="ORF">HUB98_01415</name>
</gene>
<dbReference type="EMBL" id="QJSW01000010">
    <property type="protein sequence ID" value="PYE47978.1"/>
    <property type="molecule type" value="Genomic_DNA"/>
</dbReference>
<dbReference type="EMBL" id="CP054614">
    <property type="protein sequence ID" value="QKS55100.1"/>
    <property type="molecule type" value="Genomic_DNA"/>
</dbReference>
<feature type="transmembrane region" description="Helical" evidence="1">
    <location>
        <begin position="122"/>
        <end position="141"/>
    </location>
</feature>
<dbReference type="OrthoDB" id="2941182at2"/>
<accession>A0A2V4W0U4</accession>
<evidence type="ECO:0000313" key="3">
    <source>
        <dbReference type="EMBL" id="QKS55100.1"/>
    </source>
</evidence>
<dbReference type="InterPro" id="IPR031306">
    <property type="entry name" value="CcdC"/>
</dbReference>
<dbReference type="Pfam" id="PF07301">
    <property type="entry name" value="DUF1453"/>
    <property type="match status" value="1"/>
</dbReference>
<dbReference type="AlphaFoldDB" id="A0A2V4W0U4"/>
<evidence type="ECO:0000313" key="2">
    <source>
        <dbReference type="EMBL" id="PYE47978.1"/>
    </source>
</evidence>
<feature type="transmembrane region" description="Helical" evidence="1">
    <location>
        <begin position="95"/>
        <end position="116"/>
    </location>
</feature>